<evidence type="ECO:0008006" key="3">
    <source>
        <dbReference type="Google" id="ProtNLM"/>
    </source>
</evidence>
<evidence type="ECO:0000256" key="1">
    <source>
        <dbReference type="SAM" id="MobiDB-lite"/>
    </source>
</evidence>
<evidence type="ECO:0000313" key="2">
    <source>
        <dbReference type="EMBL" id="CAE0636519.1"/>
    </source>
</evidence>
<protein>
    <recommendedName>
        <fullName evidence="3">UBA domain-containing protein</fullName>
    </recommendedName>
</protein>
<sequence>MGFAHELSQIALAQCGGQMDEAVTFCVNNASARVQEFQESRRELQQQEGGGSGGGELLAPAENKEGQLEPANSEIKGPTSRSHRLSSASKLAELEPLHCGSSVLGMAKAEDCIEYIEAGASAPAMAKTEDDTGAGASCPGKTTSAEPFAAEPKSTDSNILEAKVSNSVEDGFRLESSQLPHLTSSGDIQLQDQKSVSSQGSKGQSQSNTCILC</sequence>
<dbReference type="AlphaFoldDB" id="A0A7S3XZA4"/>
<feature type="region of interest" description="Disordered" evidence="1">
    <location>
        <begin position="38"/>
        <end position="89"/>
    </location>
</feature>
<proteinExistence type="predicted"/>
<reference evidence="2" key="1">
    <citation type="submission" date="2021-01" db="EMBL/GenBank/DDBJ databases">
        <authorList>
            <person name="Corre E."/>
            <person name="Pelletier E."/>
            <person name="Niang G."/>
            <person name="Scheremetjew M."/>
            <person name="Finn R."/>
            <person name="Kale V."/>
            <person name="Holt S."/>
            <person name="Cochrane G."/>
            <person name="Meng A."/>
            <person name="Brown T."/>
            <person name="Cohen L."/>
        </authorList>
    </citation>
    <scope>NUCLEOTIDE SEQUENCE</scope>
    <source>
        <strain evidence="2">CCMP3107</strain>
    </source>
</reference>
<organism evidence="2">
    <name type="scientific">Heterosigma akashiwo</name>
    <name type="common">Chromophytic alga</name>
    <name type="synonym">Heterosigma carterae</name>
    <dbReference type="NCBI Taxonomy" id="2829"/>
    <lineage>
        <taxon>Eukaryota</taxon>
        <taxon>Sar</taxon>
        <taxon>Stramenopiles</taxon>
        <taxon>Ochrophyta</taxon>
        <taxon>Raphidophyceae</taxon>
        <taxon>Chattonellales</taxon>
        <taxon>Chattonellaceae</taxon>
        <taxon>Heterosigma</taxon>
    </lineage>
</organism>
<dbReference type="EMBL" id="HBIU01033188">
    <property type="protein sequence ID" value="CAE0636519.1"/>
    <property type="molecule type" value="Transcribed_RNA"/>
</dbReference>
<name>A0A7S3XZA4_HETAK</name>
<feature type="compositionally biased region" description="Low complexity" evidence="1">
    <location>
        <begin position="193"/>
        <end position="207"/>
    </location>
</feature>
<feature type="compositionally biased region" description="Polar residues" evidence="1">
    <location>
        <begin position="175"/>
        <end position="192"/>
    </location>
</feature>
<feature type="region of interest" description="Disordered" evidence="1">
    <location>
        <begin position="126"/>
        <end position="157"/>
    </location>
</feature>
<gene>
    <name evidence="2" type="ORF">HAKA00212_LOCUS15281</name>
</gene>
<feature type="region of interest" description="Disordered" evidence="1">
    <location>
        <begin position="175"/>
        <end position="213"/>
    </location>
</feature>
<accession>A0A7S3XZA4</accession>